<dbReference type="Gene3D" id="1.10.3210.10">
    <property type="entry name" value="Hypothetical protein af1432"/>
    <property type="match status" value="1"/>
</dbReference>
<dbReference type="Pfam" id="PF01966">
    <property type="entry name" value="HD"/>
    <property type="match status" value="1"/>
</dbReference>
<comment type="caution">
    <text evidence="2">The sequence shown here is derived from an EMBL/GenBank/DDBJ whole genome shotgun (WGS) entry which is preliminary data.</text>
</comment>
<accession>A0A168IWT4</accession>
<evidence type="ECO:0000313" key="3">
    <source>
        <dbReference type="Proteomes" id="UP000077051"/>
    </source>
</evidence>
<dbReference type="NCBIfam" id="TIGR03401">
    <property type="entry name" value="cyanamide_fam"/>
    <property type="match status" value="1"/>
</dbReference>
<sequence>MERELLTSSVERDVEKLLRASNIHTPQHFSILNIEMPNSPLVQEATAFAKKELDESIFNHSQRVFLLGRIVSQDQFPEWKINYEDYFLTSILHDIGVAPKYHLTTSMSFELKGAMVSHQFITEHHGSQATADIVAEAINRHTDYGDGRIQPIGQLIQLATALDVVGAHPDLYNKDTLDEIVQQWPRKKFNHHFADLMALEMKYKPGSHITFPGHSSTAHIRNNPVMAKYDE</sequence>
<evidence type="ECO:0000259" key="1">
    <source>
        <dbReference type="PROSITE" id="PS51831"/>
    </source>
</evidence>
<dbReference type="SUPFAM" id="SSF109604">
    <property type="entry name" value="HD-domain/PDEase-like"/>
    <property type="match status" value="1"/>
</dbReference>
<dbReference type="PROSITE" id="PS51831">
    <property type="entry name" value="HD"/>
    <property type="match status" value="1"/>
</dbReference>
<reference evidence="2 3" key="1">
    <citation type="submission" date="2015-06" db="EMBL/GenBank/DDBJ databases">
        <title>Expansion of signal transduction pathways in fungi by whole-genome duplication.</title>
        <authorList>
            <consortium name="DOE Joint Genome Institute"/>
            <person name="Corrochano L.M."/>
            <person name="Kuo A."/>
            <person name="Marcet-Houben M."/>
            <person name="Polaino S."/>
            <person name="Salamov A."/>
            <person name="Villalobos J.M."/>
            <person name="Alvarez M.I."/>
            <person name="Avalos J."/>
            <person name="Benito E.P."/>
            <person name="Benoit I."/>
            <person name="Burger G."/>
            <person name="Camino L.P."/>
            <person name="Canovas D."/>
            <person name="Cerda-Olmedo E."/>
            <person name="Cheng J.-F."/>
            <person name="Dominguez A."/>
            <person name="Elias M."/>
            <person name="Eslava A.P."/>
            <person name="Glaser F."/>
            <person name="Grimwood J."/>
            <person name="Gutierrez G."/>
            <person name="Heitman J."/>
            <person name="Henrissat B."/>
            <person name="Iturriaga E.A."/>
            <person name="Lang B.F."/>
            <person name="Lavin J.L."/>
            <person name="Lee S."/>
            <person name="Li W."/>
            <person name="Lindquist E."/>
            <person name="Lopez-Garcia S."/>
            <person name="Luque E.M."/>
            <person name="Marcos A.T."/>
            <person name="Martin J."/>
            <person name="Mccluskey K."/>
            <person name="Medina H.R."/>
            <person name="Miralles-Duran A."/>
            <person name="Miyazaki A."/>
            <person name="Munoz-Torres E."/>
            <person name="Oguiza J.A."/>
            <person name="Ohm R."/>
            <person name="Olmedo M."/>
            <person name="Orejas M."/>
            <person name="Ortiz-Castellanos L."/>
            <person name="Pisabarro A.G."/>
            <person name="Rodriguez-Romero J."/>
            <person name="Ruiz-Herrera J."/>
            <person name="Ruiz-Vazquez R."/>
            <person name="Sanz C."/>
            <person name="Schackwitz W."/>
            <person name="Schmutz J."/>
            <person name="Shahriari M."/>
            <person name="Shelest E."/>
            <person name="Silva-Franco F."/>
            <person name="Soanes D."/>
            <person name="Syed K."/>
            <person name="Tagua V.G."/>
            <person name="Talbot N.J."/>
            <person name="Thon M."/>
            <person name="De Vries R.P."/>
            <person name="Wiebenga A."/>
            <person name="Yadav J.S."/>
            <person name="Braun E.L."/>
            <person name="Baker S."/>
            <person name="Garre V."/>
            <person name="Horwitz B."/>
            <person name="Torres-Martinez S."/>
            <person name="Idnurm A."/>
            <person name="Herrera-Estrella A."/>
            <person name="Gabaldon T."/>
            <person name="Grigoriev I.V."/>
        </authorList>
    </citation>
    <scope>NUCLEOTIDE SEQUENCE [LARGE SCALE GENOMIC DNA]</scope>
    <source>
        <strain evidence="2 3">CBS 277.49</strain>
    </source>
</reference>
<name>A0A168IWT4_MUCCL</name>
<dbReference type="OrthoDB" id="409121at2759"/>
<keyword evidence="3" id="KW-1185">Reference proteome</keyword>
<proteinExistence type="predicted"/>
<gene>
    <name evidence="2" type="ORF">MUCCIDRAFT_157061</name>
</gene>
<feature type="domain" description="HD" evidence="1">
    <location>
        <begin position="57"/>
        <end position="165"/>
    </location>
</feature>
<protein>
    <recommendedName>
        <fullName evidence="1">HD domain-containing protein</fullName>
    </recommendedName>
</protein>
<organism evidence="2 3">
    <name type="scientific">Mucor lusitanicus CBS 277.49</name>
    <dbReference type="NCBI Taxonomy" id="747725"/>
    <lineage>
        <taxon>Eukaryota</taxon>
        <taxon>Fungi</taxon>
        <taxon>Fungi incertae sedis</taxon>
        <taxon>Mucoromycota</taxon>
        <taxon>Mucoromycotina</taxon>
        <taxon>Mucoromycetes</taxon>
        <taxon>Mucorales</taxon>
        <taxon>Mucorineae</taxon>
        <taxon>Mucoraceae</taxon>
        <taxon>Mucor</taxon>
    </lineage>
</organism>
<dbReference type="VEuPathDB" id="FungiDB:MUCCIDRAFT_157061"/>
<dbReference type="Proteomes" id="UP000077051">
    <property type="component" value="Unassembled WGS sequence"/>
</dbReference>
<dbReference type="InterPro" id="IPR017771">
    <property type="entry name" value="Cyanamide_hydratase_HD"/>
</dbReference>
<dbReference type="InterPro" id="IPR006674">
    <property type="entry name" value="HD_domain"/>
</dbReference>
<dbReference type="AlphaFoldDB" id="A0A168IWT4"/>
<dbReference type="EMBL" id="AMYB01000007">
    <property type="protein sequence ID" value="OAD00458.1"/>
    <property type="molecule type" value="Genomic_DNA"/>
</dbReference>
<dbReference type="PANTHER" id="PTHR35569:SF1">
    <property type="entry name" value="CYANAMIDE HYDRATASE DDI2-RELATED"/>
    <property type="match status" value="1"/>
</dbReference>
<dbReference type="PANTHER" id="PTHR35569">
    <property type="entry name" value="CYANAMIDE HYDRATASE DDI2-RELATED"/>
    <property type="match status" value="1"/>
</dbReference>
<evidence type="ECO:0000313" key="2">
    <source>
        <dbReference type="EMBL" id="OAD00458.1"/>
    </source>
</evidence>